<dbReference type="PANTHER" id="PTHR11601:SF34">
    <property type="entry name" value="CYSTEINE DESULFURASE"/>
    <property type="match status" value="1"/>
</dbReference>
<dbReference type="InterPro" id="IPR015421">
    <property type="entry name" value="PyrdxlP-dep_Trfase_major"/>
</dbReference>
<comment type="caution">
    <text evidence="10">The sequence shown here is derived from an EMBL/GenBank/DDBJ whole genome shotgun (WGS) entry which is preliminary data.</text>
</comment>
<protein>
    <submittedName>
        <fullName evidence="9">Cysteine desulfurase isoform A</fullName>
    </submittedName>
    <submittedName>
        <fullName evidence="10">Cysteine desulfurase isoform B</fullName>
    </submittedName>
</protein>
<keyword evidence="4" id="KW-0479">Metal-binding</keyword>
<dbReference type="PIRSF" id="PIRSF005572">
    <property type="entry name" value="NifS"/>
    <property type="match status" value="1"/>
</dbReference>
<gene>
    <name evidence="10" type="ORF">C2E20_6184</name>
</gene>
<keyword evidence="3" id="KW-0808">Transferase</keyword>
<sequence length="413" mass="41718">MTATAPPAAAAAAVALPRLGQPLPIFEDTGCIYLDYNATTPVYPEASEAMKPFLTAFGNPSSAHAYGAPTAAAVATARAQVAAMVGAEPGEIYFTSCGTESDAWAIWGAVQAARKRHGAGFMPHVVTTAIEHPAVLGTLASYAAQGLLEFTAVPVDCEGLVSVAAVEGALRPATVLLTVMHSNNEVGSILPVAELAALARQRGILLHSDAAQSLGKVEVDVTRLGVDALTIVGHKFGAPKGVAALFVRRGVHLERLLCGGGQEGGQRAGTESVLLLAGLGAAAAVVAAELPATAAHMAALRDSLQQQLLAGLPPGTARINGPSDAARRLPNTLSIGIAGIQASALLAELSQQLAASAGAACHSGGGSVSAVLRAMQVPLPHALGTLRLSVGRHTAQADVDAAAALILGYVRRQ</sequence>
<dbReference type="Gene3D" id="3.40.640.10">
    <property type="entry name" value="Type I PLP-dependent aspartate aminotransferase-like (Major domain)"/>
    <property type="match status" value="1"/>
</dbReference>
<keyword evidence="5" id="KW-0663">Pyridoxal phosphate</keyword>
<feature type="domain" description="Aminotransferase class V" evidence="8">
    <location>
        <begin position="32"/>
        <end position="401"/>
    </location>
</feature>
<name>A0A2P6V8I3_9CHLO</name>
<evidence type="ECO:0000256" key="5">
    <source>
        <dbReference type="ARBA" id="ARBA00022898"/>
    </source>
</evidence>
<dbReference type="InterPro" id="IPR000192">
    <property type="entry name" value="Aminotrans_V_dom"/>
</dbReference>
<evidence type="ECO:0000256" key="4">
    <source>
        <dbReference type="ARBA" id="ARBA00022723"/>
    </source>
</evidence>
<evidence type="ECO:0000256" key="6">
    <source>
        <dbReference type="ARBA" id="ARBA00023004"/>
    </source>
</evidence>
<comment type="similarity">
    <text evidence="2">Belongs to the class-V pyridoxal-phosphate-dependent aminotransferase family. NifS/IscS subfamily.</text>
</comment>
<evidence type="ECO:0000256" key="1">
    <source>
        <dbReference type="ARBA" id="ARBA00001933"/>
    </source>
</evidence>
<dbReference type="EMBL" id="LHPF02000020">
    <property type="protein sequence ID" value="PSC70399.1"/>
    <property type="molecule type" value="Genomic_DNA"/>
</dbReference>
<dbReference type="Gene3D" id="3.90.1150.10">
    <property type="entry name" value="Aspartate Aminotransferase, domain 1"/>
    <property type="match status" value="1"/>
</dbReference>
<comment type="cofactor">
    <cofactor evidence="1">
        <name>pyridoxal 5'-phosphate</name>
        <dbReference type="ChEBI" id="CHEBI:597326"/>
    </cofactor>
</comment>
<evidence type="ECO:0000256" key="7">
    <source>
        <dbReference type="ARBA" id="ARBA00023014"/>
    </source>
</evidence>
<keyword evidence="11" id="KW-1185">Reference proteome</keyword>
<dbReference type="InterPro" id="IPR015422">
    <property type="entry name" value="PyrdxlP-dep_Trfase_small"/>
</dbReference>
<dbReference type="InterPro" id="IPR015424">
    <property type="entry name" value="PyrdxlP-dep_Trfase"/>
</dbReference>
<reference evidence="10" key="2">
    <citation type="submission" date="2018-02" db="EMBL/GenBank/DDBJ databases">
        <authorList>
            <person name="Cohen D.B."/>
            <person name="Kent A.D."/>
        </authorList>
    </citation>
    <scope>NUCLEOTIDE SEQUENCE</scope>
    <source>
        <strain evidence="10">SAG 241.80</strain>
    </source>
</reference>
<accession>A0A2P6V8I3</accession>
<evidence type="ECO:0000313" key="9">
    <source>
        <dbReference type="EMBL" id="PSC70399.1"/>
    </source>
</evidence>
<dbReference type="GO" id="GO:0051536">
    <property type="term" value="F:iron-sulfur cluster binding"/>
    <property type="evidence" value="ECO:0007669"/>
    <property type="project" value="UniProtKB-KW"/>
</dbReference>
<organism evidence="10 11">
    <name type="scientific">Micractinium conductrix</name>
    <dbReference type="NCBI Taxonomy" id="554055"/>
    <lineage>
        <taxon>Eukaryota</taxon>
        <taxon>Viridiplantae</taxon>
        <taxon>Chlorophyta</taxon>
        <taxon>core chlorophytes</taxon>
        <taxon>Trebouxiophyceae</taxon>
        <taxon>Chlorellales</taxon>
        <taxon>Chlorellaceae</taxon>
        <taxon>Chlorella clade</taxon>
        <taxon>Micractinium</taxon>
    </lineage>
</organism>
<dbReference type="GO" id="GO:0046872">
    <property type="term" value="F:metal ion binding"/>
    <property type="evidence" value="ECO:0007669"/>
    <property type="project" value="UniProtKB-KW"/>
</dbReference>
<keyword evidence="7" id="KW-0411">Iron-sulfur</keyword>
<evidence type="ECO:0000313" key="10">
    <source>
        <dbReference type="EMBL" id="PSC70400.1"/>
    </source>
</evidence>
<evidence type="ECO:0000256" key="2">
    <source>
        <dbReference type="ARBA" id="ARBA00006490"/>
    </source>
</evidence>
<keyword evidence="6" id="KW-0408">Iron</keyword>
<dbReference type="Pfam" id="PF00266">
    <property type="entry name" value="Aminotran_5"/>
    <property type="match status" value="1"/>
</dbReference>
<dbReference type="PANTHER" id="PTHR11601">
    <property type="entry name" value="CYSTEINE DESULFURYLASE FAMILY MEMBER"/>
    <property type="match status" value="1"/>
</dbReference>
<evidence type="ECO:0000313" key="11">
    <source>
        <dbReference type="Proteomes" id="UP000239649"/>
    </source>
</evidence>
<dbReference type="AlphaFoldDB" id="A0A2P6V8I3"/>
<dbReference type="SUPFAM" id="SSF53383">
    <property type="entry name" value="PLP-dependent transferases"/>
    <property type="match status" value="1"/>
</dbReference>
<reference evidence="10 11" key="1">
    <citation type="journal article" date="2018" name="Plant J.">
        <title>Genome sequences of Chlorella sorokiniana UTEX 1602 and Micractinium conductrix SAG 241.80: implications to maltose excretion by a green alga.</title>
        <authorList>
            <person name="Arriola M.B."/>
            <person name="Velmurugan N."/>
            <person name="Zhang Y."/>
            <person name="Plunkett M.H."/>
            <person name="Hondzo H."/>
            <person name="Barney B.M."/>
        </authorList>
    </citation>
    <scope>NUCLEOTIDE SEQUENCE [LARGE SCALE GENOMIC DNA]</scope>
    <source>
        <strain evidence="10 11">SAG 241.80</strain>
    </source>
</reference>
<dbReference type="EMBL" id="LHPF02000020">
    <property type="protein sequence ID" value="PSC70400.1"/>
    <property type="molecule type" value="Genomic_DNA"/>
</dbReference>
<dbReference type="GO" id="GO:0016740">
    <property type="term" value="F:transferase activity"/>
    <property type="evidence" value="ECO:0007669"/>
    <property type="project" value="UniProtKB-KW"/>
</dbReference>
<dbReference type="InterPro" id="IPR016454">
    <property type="entry name" value="Cysteine_dSase"/>
</dbReference>
<proteinExistence type="inferred from homology"/>
<evidence type="ECO:0000259" key="8">
    <source>
        <dbReference type="Pfam" id="PF00266"/>
    </source>
</evidence>
<dbReference type="OrthoDB" id="10250117at2759"/>
<evidence type="ECO:0000256" key="3">
    <source>
        <dbReference type="ARBA" id="ARBA00022679"/>
    </source>
</evidence>
<dbReference type="Proteomes" id="UP000239649">
    <property type="component" value="Unassembled WGS sequence"/>
</dbReference>
<dbReference type="STRING" id="554055.A0A2P6V8I3"/>
<dbReference type="Gene3D" id="1.10.260.50">
    <property type="match status" value="1"/>
</dbReference>